<organism evidence="2">
    <name type="scientific">marine sediment metagenome</name>
    <dbReference type="NCBI Taxonomy" id="412755"/>
    <lineage>
        <taxon>unclassified sequences</taxon>
        <taxon>metagenomes</taxon>
        <taxon>ecological metagenomes</taxon>
    </lineage>
</organism>
<dbReference type="EMBL" id="LAZR01001699">
    <property type="protein sequence ID" value="KKN40539.1"/>
    <property type="molecule type" value="Genomic_DNA"/>
</dbReference>
<dbReference type="GO" id="GO:0006779">
    <property type="term" value="P:porphyrin-containing compound biosynthetic process"/>
    <property type="evidence" value="ECO:0007669"/>
    <property type="project" value="InterPro"/>
</dbReference>
<evidence type="ECO:0000259" key="1">
    <source>
        <dbReference type="Pfam" id="PF01208"/>
    </source>
</evidence>
<dbReference type="SUPFAM" id="SSF51726">
    <property type="entry name" value="UROD/MetE-like"/>
    <property type="match status" value="1"/>
</dbReference>
<dbReference type="AlphaFoldDB" id="A0A0F9QDC3"/>
<reference evidence="2" key="1">
    <citation type="journal article" date="2015" name="Nature">
        <title>Complex archaea that bridge the gap between prokaryotes and eukaryotes.</title>
        <authorList>
            <person name="Spang A."/>
            <person name="Saw J.H."/>
            <person name="Jorgensen S.L."/>
            <person name="Zaremba-Niedzwiedzka K."/>
            <person name="Martijn J."/>
            <person name="Lind A.E."/>
            <person name="van Eijk R."/>
            <person name="Schleper C."/>
            <person name="Guy L."/>
            <person name="Ettema T.J."/>
        </authorList>
    </citation>
    <scope>NUCLEOTIDE SEQUENCE</scope>
</reference>
<name>A0A0F9QDC3_9ZZZZ</name>
<protein>
    <recommendedName>
        <fullName evidence="1">Uroporphyrinogen decarboxylase (URO-D) domain-containing protein</fullName>
    </recommendedName>
</protein>
<dbReference type="InterPro" id="IPR000257">
    <property type="entry name" value="Uroporphyrinogen_deCOase"/>
</dbReference>
<dbReference type="Gene3D" id="3.20.20.210">
    <property type="match status" value="1"/>
</dbReference>
<comment type="caution">
    <text evidence="2">The sequence shown here is derived from an EMBL/GenBank/DDBJ whole genome shotgun (WGS) entry which is preliminary data.</text>
</comment>
<dbReference type="PANTHER" id="PTHR47099:SF1">
    <property type="entry name" value="METHYLCOBAMIDE:COM METHYLTRANSFERASE MTBA"/>
    <property type="match status" value="1"/>
</dbReference>
<gene>
    <name evidence="2" type="ORF">LCGC14_0732390</name>
</gene>
<evidence type="ECO:0000313" key="2">
    <source>
        <dbReference type="EMBL" id="KKN40539.1"/>
    </source>
</evidence>
<accession>A0A0F9QDC3</accession>
<dbReference type="PANTHER" id="PTHR47099">
    <property type="entry name" value="METHYLCOBAMIDE:COM METHYLTRANSFERASE MTBA"/>
    <property type="match status" value="1"/>
</dbReference>
<dbReference type="InterPro" id="IPR052024">
    <property type="entry name" value="Methanogen_methyltrans"/>
</dbReference>
<feature type="domain" description="Uroporphyrinogen decarboxylase (URO-D)" evidence="1">
    <location>
        <begin position="130"/>
        <end position="387"/>
    </location>
</feature>
<dbReference type="Pfam" id="PF01208">
    <property type="entry name" value="URO-D"/>
    <property type="match status" value="1"/>
</dbReference>
<sequence length="392" mass="44886">MNSRERVMTTLNHIEPDIVPIDIGDNVTGIHITAYRNLIDYLGIKDKHIQISNFAGQTVSPCEELLERFEIDTRCLQPPLHAFPENYTPIVVDKYQGVYDGFGVFWGDSAEKNLEDIPYYSPVINPLSEMTTVQQIKEYDWPDGTNNRSLKGIREKAKKLRESTSYAIVASRFQGDIFGYTTWLFGFEKALRHLQRNPKLIIAAMEELEKFWTDYATSYLNEVRFGDEHYVDIVCLQGDLGTQTGPIMNPKKYYEPIIKPIEHRFARKIHQLANVKINYHCCGSISMFIPHFAEMGYDAVNPVQISARDMEPCSLKQRFGSSITFWGGICDTQRTLPYGTPELIRQEVKYNMECLKPGGGFIASNIHNITAEVPPENVVAMFDAIRENRIYS</sequence>
<proteinExistence type="predicted"/>
<dbReference type="GO" id="GO:0004853">
    <property type="term" value="F:uroporphyrinogen decarboxylase activity"/>
    <property type="evidence" value="ECO:0007669"/>
    <property type="project" value="InterPro"/>
</dbReference>
<dbReference type="InterPro" id="IPR038071">
    <property type="entry name" value="UROD/MetE-like_sf"/>
</dbReference>